<gene>
    <name evidence="1" type="ORF">MHA01_14650</name>
</gene>
<evidence type="ECO:0000313" key="1">
    <source>
        <dbReference type="EMBL" id="GEK58560.1"/>
    </source>
</evidence>
<sequence length="68" mass="7849">MTSVICELKYVEGNKICSKMSGQSKVSRRMHPGQTKASEHTVVQRLCIFIKRSLNEGRESVQKQYQYL</sequence>
<dbReference type="Proteomes" id="UP000321051">
    <property type="component" value="Unassembled WGS sequence"/>
</dbReference>
<dbReference type="AlphaFoldDB" id="A0A510Y5D5"/>
<evidence type="ECO:0000313" key="2">
    <source>
        <dbReference type="Proteomes" id="UP000321051"/>
    </source>
</evidence>
<organism evidence="1 2">
    <name type="scientific">Marinococcus halophilus</name>
    <dbReference type="NCBI Taxonomy" id="1371"/>
    <lineage>
        <taxon>Bacteria</taxon>
        <taxon>Bacillati</taxon>
        <taxon>Bacillota</taxon>
        <taxon>Bacilli</taxon>
        <taxon>Bacillales</taxon>
        <taxon>Bacillaceae</taxon>
        <taxon>Marinococcus</taxon>
    </lineage>
</organism>
<reference evidence="1 2" key="1">
    <citation type="submission" date="2019-07" db="EMBL/GenBank/DDBJ databases">
        <title>Whole genome shotgun sequence of Marinococcus halophilus NBRC 102359.</title>
        <authorList>
            <person name="Hosoyama A."/>
            <person name="Uohara A."/>
            <person name="Ohji S."/>
            <person name="Ichikawa N."/>
        </authorList>
    </citation>
    <scope>NUCLEOTIDE SEQUENCE [LARGE SCALE GENOMIC DNA]</scope>
    <source>
        <strain evidence="1 2">NBRC 102359</strain>
    </source>
</reference>
<dbReference type="EMBL" id="BJUN01000006">
    <property type="protein sequence ID" value="GEK58560.1"/>
    <property type="molecule type" value="Genomic_DNA"/>
</dbReference>
<proteinExistence type="predicted"/>
<keyword evidence="2" id="KW-1185">Reference proteome</keyword>
<accession>A0A510Y5D5</accession>
<dbReference type="STRING" id="1371.GCA_900166605_01385"/>
<comment type="caution">
    <text evidence="1">The sequence shown here is derived from an EMBL/GenBank/DDBJ whole genome shotgun (WGS) entry which is preliminary data.</text>
</comment>
<protein>
    <submittedName>
        <fullName evidence="1">Uncharacterized protein</fullName>
    </submittedName>
</protein>
<name>A0A510Y5D5_MARHA</name>